<feature type="chain" id="PRO_5046708428" description="MORN repeat variant" evidence="1">
    <location>
        <begin position="31"/>
        <end position="184"/>
    </location>
</feature>
<proteinExistence type="predicted"/>
<sequence length="184" mass="21162">MMNKNLFKNIIAVVVLLSVLLQMTTSSSSAATKRETKSFLRDRTLVYTYQYFDGNSKSYESFRFSYEENKSYNWFTKDGIELWESQTKTEYFHGGGYGGGHYMKRNARVGDKIYSYGSSEKYYDGKIISVNAKVKTKAKVFTNCTIIREQDGDKRYYAPGHGIVKEVNAKGEVVKQLYSLKKVN</sequence>
<dbReference type="RefSeq" id="WP_322444706.1">
    <property type="nucleotide sequence ID" value="NZ_JAXOFX010000001.1"/>
</dbReference>
<name>A0ABU5ITC0_9BACI</name>
<gene>
    <name evidence="2" type="ORF">SM124_01460</name>
</gene>
<accession>A0ABU5ITC0</accession>
<dbReference type="EMBL" id="JAXOFX010000001">
    <property type="protein sequence ID" value="MDZ5470404.1"/>
    <property type="molecule type" value="Genomic_DNA"/>
</dbReference>
<evidence type="ECO:0008006" key="4">
    <source>
        <dbReference type="Google" id="ProtNLM"/>
    </source>
</evidence>
<keyword evidence="3" id="KW-1185">Reference proteome</keyword>
<dbReference type="Proteomes" id="UP001290455">
    <property type="component" value="Unassembled WGS sequence"/>
</dbReference>
<evidence type="ECO:0000313" key="3">
    <source>
        <dbReference type="Proteomes" id="UP001290455"/>
    </source>
</evidence>
<keyword evidence="1" id="KW-0732">Signal</keyword>
<evidence type="ECO:0000256" key="1">
    <source>
        <dbReference type="SAM" id="SignalP"/>
    </source>
</evidence>
<organism evidence="2 3">
    <name type="scientific">Robertmurraya mangrovi</name>
    <dbReference type="NCBI Taxonomy" id="3098077"/>
    <lineage>
        <taxon>Bacteria</taxon>
        <taxon>Bacillati</taxon>
        <taxon>Bacillota</taxon>
        <taxon>Bacilli</taxon>
        <taxon>Bacillales</taxon>
        <taxon>Bacillaceae</taxon>
        <taxon>Robertmurraya</taxon>
    </lineage>
</organism>
<comment type="caution">
    <text evidence="2">The sequence shown here is derived from an EMBL/GenBank/DDBJ whole genome shotgun (WGS) entry which is preliminary data.</text>
</comment>
<evidence type="ECO:0000313" key="2">
    <source>
        <dbReference type="EMBL" id="MDZ5470404.1"/>
    </source>
</evidence>
<feature type="signal peptide" evidence="1">
    <location>
        <begin position="1"/>
        <end position="30"/>
    </location>
</feature>
<reference evidence="2 3" key="1">
    <citation type="submission" date="2023-11" db="EMBL/GenBank/DDBJ databases">
        <title>Bacillus jintuensis, isolated from a mudflat on the Beibu Gulf coast.</title>
        <authorList>
            <person name="Li M."/>
        </authorList>
    </citation>
    <scope>NUCLEOTIDE SEQUENCE [LARGE SCALE GENOMIC DNA]</scope>
    <source>
        <strain evidence="2 3">31A1R</strain>
    </source>
</reference>
<protein>
    <recommendedName>
        <fullName evidence="4">MORN repeat variant</fullName>
    </recommendedName>
</protein>